<name>A0AAE0AQP9_9ROSI</name>
<comment type="caution">
    <text evidence="3">The sequence shown here is derived from an EMBL/GenBank/DDBJ whole genome shotgun (WGS) entry which is preliminary data.</text>
</comment>
<organism evidence="3 4">
    <name type="scientific">Dipteronia sinensis</name>
    <dbReference type="NCBI Taxonomy" id="43782"/>
    <lineage>
        <taxon>Eukaryota</taxon>
        <taxon>Viridiplantae</taxon>
        <taxon>Streptophyta</taxon>
        <taxon>Embryophyta</taxon>
        <taxon>Tracheophyta</taxon>
        <taxon>Spermatophyta</taxon>
        <taxon>Magnoliopsida</taxon>
        <taxon>eudicotyledons</taxon>
        <taxon>Gunneridae</taxon>
        <taxon>Pentapetalae</taxon>
        <taxon>rosids</taxon>
        <taxon>malvids</taxon>
        <taxon>Sapindales</taxon>
        <taxon>Sapindaceae</taxon>
        <taxon>Hippocastanoideae</taxon>
        <taxon>Acereae</taxon>
        <taxon>Dipteronia</taxon>
    </lineage>
</organism>
<sequence length="281" mass="32850">MSQIKAVDLAAYSWLLGIPSKHWSRHGFEESIKVDHVTNNITESFNNWVNPFRGMPVLSLLEQIRRKQMRRIKKRHDQCLQWATTLPPAIHKRLEDIKKEARHIIPIWAGEDEYEVKDISRHYIVKLISHHCECGLWQISALPCKHDVACVNTWRKDLNEYVHPYLKKEAYLRTYSFMIHPIPDESTWSEVEADNEVQPPVKKRLPGRPKLARRREADVVFACNVAIIKRSCSRNAENINKRTRYELDVGSSAHNLSAADFETFTGTLAPRHVDIHWDEIF</sequence>
<dbReference type="PANTHER" id="PTHR31973:SF187">
    <property type="entry name" value="MUTATOR TRANSPOSASE MUDRA PROTEIN"/>
    <property type="match status" value="1"/>
</dbReference>
<dbReference type="AlphaFoldDB" id="A0AAE0AQP9"/>
<dbReference type="Proteomes" id="UP001281410">
    <property type="component" value="Unassembled WGS sequence"/>
</dbReference>
<keyword evidence="4" id="KW-1185">Reference proteome</keyword>
<dbReference type="InterPro" id="IPR007527">
    <property type="entry name" value="Znf_SWIM"/>
</dbReference>
<evidence type="ECO:0000313" key="3">
    <source>
        <dbReference type="EMBL" id="KAK3221869.1"/>
    </source>
</evidence>
<evidence type="ECO:0000256" key="1">
    <source>
        <dbReference type="PROSITE-ProRule" id="PRU00325"/>
    </source>
</evidence>
<gene>
    <name evidence="3" type="ORF">Dsin_008894</name>
</gene>
<feature type="domain" description="SWIM-type" evidence="2">
    <location>
        <begin position="123"/>
        <end position="155"/>
    </location>
</feature>
<dbReference type="EMBL" id="JANJYJ010000003">
    <property type="protein sequence ID" value="KAK3221869.1"/>
    <property type="molecule type" value="Genomic_DNA"/>
</dbReference>
<dbReference type="PROSITE" id="PS50966">
    <property type="entry name" value="ZF_SWIM"/>
    <property type="match status" value="1"/>
</dbReference>
<evidence type="ECO:0000259" key="2">
    <source>
        <dbReference type="PROSITE" id="PS50966"/>
    </source>
</evidence>
<proteinExistence type="predicted"/>
<dbReference type="GO" id="GO:0008270">
    <property type="term" value="F:zinc ion binding"/>
    <property type="evidence" value="ECO:0007669"/>
    <property type="project" value="UniProtKB-KW"/>
</dbReference>
<keyword evidence="1" id="KW-0479">Metal-binding</keyword>
<accession>A0AAE0AQP9</accession>
<protein>
    <recommendedName>
        <fullName evidence="2">SWIM-type domain-containing protein</fullName>
    </recommendedName>
</protein>
<dbReference type="PANTHER" id="PTHR31973">
    <property type="entry name" value="POLYPROTEIN, PUTATIVE-RELATED"/>
    <property type="match status" value="1"/>
</dbReference>
<evidence type="ECO:0000313" key="4">
    <source>
        <dbReference type="Proteomes" id="UP001281410"/>
    </source>
</evidence>
<reference evidence="3" key="1">
    <citation type="journal article" date="2023" name="Plant J.">
        <title>Genome sequences and population genomics provide insights into the demographic history, inbreeding, and mutation load of two 'living fossil' tree species of Dipteronia.</title>
        <authorList>
            <person name="Feng Y."/>
            <person name="Comes H.P."/>
            <person name="Chen J."/>
            <person name="Zhu S."/>
            <person name="Lu R."/>
            <person name="Zhang X."/>
            <person name="Li P."/>
            <person name="Qiu J."/>
            <person name="Olsen K.M."/>
            <person name="Qiu Y."/>
        </authorList>
    </citation>
    <scope>NUCLEOTIDE SEQUENCE</scope>
    <source>
        <strain evidence="3">NBL</strain>
    </source>
</reference>
<keyword evidence="1" id="KW-0863">Zinc-finger</keyword>
<keyword evidence="1" id="KW-0862">Zinc</keyword>
<dbReference type="Pfam" id="PF04434">
    <property type="entry name" value="SWIM"/>
    <property type="match status" value="1"/>
</dbReference>